<dbReference type="InterPro" id="IPR014710">
    <property type="entry name" value="RmlC-like_jellyroll"/>
</dbReference>
<organism evidence="2 3">
    <name type="scientific">Streptomyces griseoaurantiacus</name>
    <dbReference type="NCBI Taxonomy" id="68213"/>
    <lineage>
        <taxon>Bacteria</taxon>
        <taxon>Bacillati</taxon>
        <taxon>Actinomycetota</taxon>
        <taxon>Actinomycetes</taxon>
        <taxon>Kitasatosporales</taxon>
        <taxon>Streptomycetaceae</taxon>
        <taxon>Streptomyces</taxon>
        <taxon>Streptomyces aurantiacus group</taxon>
    </lineage>
</organism>
<evidence type="ECO:0000313" key="3">
    <source>
        <dbReference type="Proteomes" id="UP000198614"/>
    </source>
</evidence>
<feature type="domain" description="Cupin type-2" evidence="1">
    <location>
        <begin position="42"/>
        <end position="93"/>
    </location>
</feature>
<name>A0A1G7RAN8_9ACTN</name>
<proteinExistence type="predicted"/>
<gene>
    <name evidence="2" type="ORF">SAMN05216260_11435</name>
</gene>
<accession>A0A1G7RAN8</accession>
<dbReference type="Pfam" id="PF07883">
    <property type="entry name" value="Cupin_2"/>
    <property type="match status" value="1"/>
</dbReference>
<evidence type="ECO:0000259" key="1">
    <source>
        <dbReference type="Pfam" id="PF07883"/>
    </source>
</evidence>
<dbReference type="InterPro" id="IPR013096">
    <property type="entry name" value="Cupin_2"/>
</dbReference>
<dbReference type="Gene3D" id="2.60.120.10">
    <property type="entry name" value="Jelly Rolls"/>
    <property type="match status" value="1"/>
</dbReference>
<sequence length="118" mass="13350">MRVVRHADQEAAARPDGRTVLSLLDLPVEVPVDRVGILFVEHPAEFTESRHYHRHLHEVFYFLDEADYWVDGAEVRLRAGDLLLLEPGDAHGALPVPHPVRLIVFHVPKRAGDKVDVP</sequence>
<dbReference type="EMBL" id="FNAX01000014">
    <property type="protein sequence ID" value="SDG07239.1"/>
    <property type="molecule type" value="Genomic_DNA"/>
</dbReference>
<evidence type="ECO:0000313" key="2">
    <source>
        <dbReference type="EMBL" id="SDG07239.1"/>
    </source>
</evidence>
<dbReference type="Proteomes" id="UP000198614">
    <property type="component" value="Unassembled WGS sequence"/>
</dbReference>
<dbReference type="SUPFAM" id="SSF51182">
    <property type="entry name" value="RmlC-like cupins"/>
    <property type="match status" value="1"/>
</dbReference>
<dbReference type="InterPro" id="IPR011051">
    <property type="entry name" value="RmlC_Cupin_sf"/>
</dbReference>
<dbReference type="AlphaFoldDB" id="A0A1G7RAN8"/>
<protein>
    <submittedName>
        <fullName evidence="2">Cupin domain-containing protein</fullName>
    </submittedName>
</protein>
<reference evidence="2 3" key="1">
    <citation type="submission" date="2016-10" db="EMBL/GenBank/DDBJ databases">
        <authorList>
            <person name="de Groot N.N."/>
        </authorList>
    </citation>
    <scope>NUCLEOTIDE SEQUENCE [LARGE SCALE GENOMIC DNA]</scope>
    <source>
        <strain evidence="2 3">CGMCC 4.1859</strain>
    </source>
</reference>